<keyword evidence="3" id="KW-0238">DNA-binding</keyword>
<reference evidence="8 9" key="1">
    <citation type="journal article" date="2019" name="Genome Biol. Evol.">
        <title>Insights into the evolution of the New World diploid cottons (Gossypium, subgenus Houzingenia) based on genome sequencing.</title>
        <authorList>
            <person name="Grover C.E."/>
            <person name="Arick M.A. 2nd"/>
            <person name="Thrash A."/>
            <person name="Conover J.L."/>
            <person name="Sanders W.S."/>
            <person name="Peterson D.G."/>
            <person name="Frelichowski J.E."/>
            <person name="Scheffler J.A."/>
            <person name="Scheffler B.E."/>
            <person name="Wendel J.F."/>
        </authorList>
    </citation>
    <scope>NUCLEOTIDE SEQUENCE [LARGE SCALE GENOMIC DNA]</scope>
    <source>
        <strain evidence="8">185</strain>
        <tissue evidence="8">Leaf</tissue>
    </source>
</reference>
<name>A0A7J8XYU9_GOSAI</name>
<dbReference type="InterPro" id="IPR036879">
    <property type="entry name" value="TF_MADSbox_sf"/>
</dbReference>
<keyword evidence="2" id="KW-0805">Transcription regulation</keyword>
<dbReference type="Gene3D" id="3.40.1810.10">
    <property type="entry name" value="Transcription factor, MADS-box"/>
    <property type="match status" value="1"/>
</dbReference>
<dbReference type="Proteomes" id="UP000593577">
    <property type="component" value="Unassembled WGS sequence"/>
</dbReference>
<dbReference type="PANTHER" id="PTHR46033">
    <property type="entry name" value="PROTEIN MAIN-LIKE 2"/>
    <property type="match status" value="1"/>
</dbReference>
<proteinExistence type="predicted"/>
<evidence type="ECO:0000256" key="3">
    <source>
        <dbReference type="ARBA" id="ARBA00023125"/>
    </source>
</evidence>
<comment type="caution">
    <text evidence="8">The sequence shown here is derived from an EMBL/GenBank/DDBJ whole genome shotgun (WGS) entry which is preliminary data.</text>
</comment>
<dbReference type="GO" id="GO:0000981">
    <property type="term" value="F:DNA-binding transcription factor activity, RNA polymerase II-specific"/>
    <property type="evidence" value="ECO:0007669"/>
    <property type="project" value="InterPro"/>
</dbReference>
<dbReference type="SMART" id="SM00432">
    <property type="entry name" value="MADS"/>
    <property type="match status" value="1"/>
</dbReference>
<keyword evidence="9" id="KW-1185">Reference proteome</keyword>
<dbReference type="Pfam" id="PF00319">
    <property type="entry name" value="SRF-TF"/>
    <property type="match status" value="1"/>
</dbReference>
<keyword evidence="5" id="KW-0539">Nucleus</keyword>
<evidence type="ECO:0000256" key="4">
    <source>
        <dbReference type="ARBA" id="ARBA00023163"/>
    </source>
</evidence>
<evidence type="ECO:0000256" key="1">
    <source>
        <dbReference type="ARBA" id="ARBA00004123"/>
    </source>
</evidence>
<dbReference type="InterPro" id="IPR002100">
    <property type="entry name" value="TF_MADSbox"/>
</dbReference>
<dbReference type="GO" id="GO:0046983">
    <property type="term" value="F:protein dimerization activity"/>
    <property type="evidence" value="ECO:0007669"/>
    <property type="project" value="InterPro"/>
</dbReference>
<gene>
    <name evidence="8" type="ORF">Goari_009941</name>
</gene>
<dbReference type="PRINTS" id="PR00404">
    <property type="entry name" value="MADSDOMAIN"/>
</dbReference>
<keyword evidence="4" id="KW-0804">Transcription</keyword>
<protein>
    <recommendedName>
        <fullName evidence="7">MADS-box domain-containing protein</fullName>
    </recommendedName>
</protein>
<accession>A0A7J8XYU9</accession>
<sequence length="296" mass="33912">MGRKATVYEFISNEYARKATLKKRKAGLLKKLSELTTLCGVAACAIIFSSYDAQPDVWPSKAEACQVLKKFKSSPAQQRGKNMMDQTVLLKRSILQLNGRLEKRKKKNRELEKELALAETMAGENNCDWNNLEQLKELDYQLQENIKLITDKIKTEDRVLEAYICNLFAYPLPLIEPYLRDVGFSHVALVGKGCKLDPTLLSALVERWWRPKMHKFHLSCDECTITLEDVQLQLELLVDGRVVTGLVHAANWRDVCDKLLRVPETIYGGRIEMGWLRRNYGGLDKDSTEIQIEQHA</sequence>
<dbReference type="CDD" id="cd00266">
    <property type="entry name" value="MADS_SRF_like"/>
    <property type="match status" value="1"/>
</dbReference>
<evidence type="ECO:0000259" key="7">
    <source>
        <dbReference type="PROSITE" id="PS50066"/>
    </source>
</evidence>
<dbReference type="Pfam" id="PF10536">
    <property type="entry name" value="PMD"/>
    <property type="match status" value="1"/>
</dbReference>
<comment type="subcellular location">
    <subcellularLocation>
        <location evidence="1">Nucleus</location>
    </subcellularLocation>
</comment>
<dbReference type="GO" id="GO:0000987">
    <property type="term" value="F:cis-regulatory region sequence-specific DNA binding"/>
    <property type="evidence" value="ECO:0007669"/>
    <property type="project" value="InterPro"/>
</dbReference>
<evidence type="ECO:0000313" key="9">
    <source>
        <dbReference type="Proteomes" id="UP000593577"/>
    </source>
</evidence>
<evidence type="ECO:0000256" key="2">
    <source>
        <dbReference type="ARBA" id="ARBA00023015"/>
    </source>
</evidence>
<organism evidence="8 9">
    <name type="scientific">Gossypium aridum</name>
    <name type="common">American cotton</name>
    <name type="synonym">Erioxylum aridum</name>
    <dbReference type="NCBI Taxonomy" id="34290"/>
    <lineage>
        <taxon>Eukaryota</taxon>
        <taxon>Viridiplantae</taxon>
        <taxon>Streptophyta</taxon>
        <taxon>Embryophyta</taxon>
        <taxon>Tracheophyta</taxon>
        <taxon>Spermatophyta</taxon>
        <taxon>Magnoliopsida</taxon>
        <taxon>eudicotyledons</taxon>
        <taxon>Gunneridae</taxon>
        <taxon>Pentapetalae</taxon>
        <taxon>rosids</taxon>
        <taxon>malvids</taxon>
        <taxon>Malvales</taxon>
        <taxon>Malvaceae</taxon>
        <taxon>Malvoideae</taxon>
        <taxon>Gossypium</taxon>
    </lineage>
</organism>
<evidence type="ECO:0000313" key="8">
    <source>
        <dbReference type="EMBL" id="MBA0692372.1"/>
    </source>
</evidence>
<dbReference type="SUPFAM" id="SSF55455">
    <property type="entry name" value="SRF-like"/>
    <property type="match status" value="1"/>
</dbReference>
<dbReference type="InterPro" id="IPR033897">
    <property type="entry name" value="SRF-like_MADS-box"/>
</dbReference>
<dbReference type="InterPro" id="IPR019557">
    <property type="entry name" value="AminoTfrase-like_pln_mobile"/>
</dbReference>
<dbReference type="InterPro" id="IPR044824">
    <property type="entry name" value="MAIN-like"/>
</dbReference>
<dbReference type="GO" id="GO:0010073">
    <property type="term" value="P:meristem maintenance"/>
    <property type="evidence" value="ECO:0007669"/>
    <property type="project" value="InterPro"/>
</dbReference>
<dbReference type="GO" id="GO:0005634">
    <property type="term" value="C:nucleus"/>
    <property type="evidence" value="ECO:0007669"/>
    <property type="project" value="UniProtKB-SubCell"/>
</dbReference>
<feature type="domain" description="MADS-box" evidence="7">
    <location>
        <begin position="1"/>
        <end position="50"/>
    </location>
</feature>
<keyword evidence="6" id="KW-0175">Coiled coil</keyword>
<evidence type="ECO:0000256" key="6">
    <source>
        <dbReference type="SAM" id="Coils"/>
    </source>
</evidence>
<dbReference type="EMBL" id="JABFAA010000009">
    <property type="protein sequence ID" value="MBA0692372.1"/>
    <property type="molecule type" value="Genomic_DNA"/>
</dbReference>
<dbReference type="GO" id="GO:0045944">
    <property type="term" value="P:positive regulation of transcription by RNA polymerase II"/>
    <property type="evidence" value="ECO:0007669"/>
    <property type="project" value="InterPro"/>
</dbReference>
<dbReference type="PANTHER" id="PTHR46033:SF8">
    <property type="entry name" value="PROTEIN MAINTENANCE OF MERISTEMS-LIKE"/>
    <property type="match status" value="1"/>
</dbReference>
<feature type="coiled-coil region" evidence="6">
    <location>
        <begin position="94"/>
        <end position="121"/>
    </location>
</feature>
<dbReference type="PROSITE" id="PS50066">
    <property type="entry name" value="MADS_BOX_2"/>
    <property type="match status" value="1"/>
</dbReference>
<dbReference type="AlphaFoldDB" id="A0A7J8XYU9"/>
<evidence type="ECO:0000256" key="5">
    <source>
        <dbReference type="ARBA" id="ARBA00023242"/>
    </source>
</evidence>